<reference evidence="3 4" key="1">
    <citation type="journal article" date="2017" name="BMC Genomics">
        <title>Comparative genomic and phylogenomic analyses of the Bifidobacteriaceae family.</title>
        <authorList>
            <person name="Lugli G.A."/>
            <person name="Milani C."/>
            <person name="Turroni F."/>
            <person name="Duranti S."/>
            <person name="Mancabelli L."/>
            <person name="Mangifesta M."/>
            <person name="Ferrario C."/>
            <person name="Modesto M."/>
            <person name="Mattarelli P."/>
            <person name="Jiri K."/>
            <person name="van Sinderen D."/>
            <person name="Ventura M."/>
        </authorList>
    </citation>
    <scope>NUCLEOTIDE SEQUENCE [LARGE SCALE GENOMIC DNA]</scope>
    <source>
        <strain evidence="3 4">DSM 24744</strain>
    </source>
</reference>
<evidence type="ECO:0000313" key="3">
    <source>
        <dbReference type="EMBL" id="OZG49310.1"/>
    </source>
</evidence>
<dbReference type="PANTHER" id="PTHR43679:SF2">
    <property type="entry name" value="OCTANOYL-[GCVH]:PROTEIN N-OCTANOYLTRANSFERASE"/>
    <property type="match status" value="1"/>
</dbReference>
<gene>
    <name evidence="3" type="ORF">PSSU_1568</name>
</gene>
<dbReference type="PROSITE" id="PS51733">
    <property type="entry name" value="BPL_LPL_CATALYTIC"/>
    <property type="match status" value="1"/>
</dbReference>
<evidence type="ECO:0000259" key="2">
    <source>
        <dbReference type="PROSITE" id="PS51733"/>
    </source>
</evidence>
<feature type="region of interest" description="Disordered" evidence="1">
    <location>
        <begin position="132"/>
        <end position="187"/>
    </location>
</feature>
<sequence>MPMVPASRRMACAETCTSAASVTRGECKTLGGKLIGVSLGWGNDIRPESARIDGDFFATTDDAASRALCVLQDAIVAALADPHADAVEALQARVLPAWREFAIGQVLVGVAPEAVVIAAARAYLAMTPGGEMTPSDEMAPSGATASDDAMTPSGETADSAQPLPQLLSQPQLGQPCDSCDDHTGRMAVPTPLQSRWQESPWGVVTDPEPLAPQRQMDLDATLAQRVADGELPPFVRFWRWGGKAIVLGAYQSEQAQVNVQAAQCEGFHIVRRCTGGGTMVVEPADTITYSLYAPLSFVRGLDPLHAYALCDEWLVHALRDLGVHASHEPVNDIASPAGKIGGGASRRFLARSGTAGGGCFLHHVTLAYDMDAAMMVRVLRVSAEKLRGKHVASAAKRVDPLRHQLAAAGNPMTCAEATMALREHALALLPGAHVIAAHQIYGATIEENVCTKPDTA</sequence>
<organism evidence="3 4">
    <name type="scientific">Pseudoscardovia suis</name>
    <dbReference type="NCBI Taxonomy" id="987063"/>
    <lineage>
        <taxon>Bacteria</taxon>
        <taxon>Bacillati</taxon>
        <taxon>Actinomycetota</taxon>
        <taxon>Actinomycetes</taxon>
        <taxon>Bifidobacteriales</taxon>
        <taxon>Bifidobacteriaceae</taxon>
        <taxon>Pseudoscardovia</taxon>
    </lineage>
</organism>
<keyword evidence="3" id="KW-0436">Ligase</keyword>
<evidence type="ECO:0000313" key="4">
    <source>
        <dbReference type="Proteomes" id="UP000216454"/>
    </source>
</evidence>
<name>A0A261ER30_9BIFI</name>
<dbReference type="Proteomes" id="UP000216454">
    <property type="component" value="Unassembled WGS sequence"/>
</dbReference>
<dbReference type="InterPro" id="IPR004143">
    <property type="entry name" value="BPL_LPL_catalytic"/>
</dbReference>
<dbReference type="EMBL" id="MWWQ01000016">
    <property type="protein sequence ID" value="OZG49310.1"/>
    <property type="molecule type" value="Genomic_DNA"/>
</dbReference>
<dbReference type="PANTHER" id="PTHR43679">
    <property type="entry name" value="OCTANOYLTRANSFERASE LIPM-RELATED"/>
    <property type="match status" value="1"/>
</dbReference>
<keyword evidence="4" id="KW-1185">Reference proteome</keyword>
<dbReference type="Pfam" id="PF21948">
    <property type="entry name" value="LplA-B_cat"/>
    <property type="match status" value="1"/>
</dbReference>
<dbReference type="AlphaFoldDB" id="A0A261ER30"/>
<feature type="domain" description="BPL/LPL catalytic" evidence="2">
    <location>
        <begin position="229"/>
        <end position="413"/>
    </location>
</feature>
<evidence type="ECO:0000256" key="1">
    <source>
        <dbReference type="SAM" id="MobiDB-lite"/>
    </source>
</evidence>
<dbReference type="Gene3D" id="3.30.930.10">
    <property type="entry name" value="Bira Bifunctional Protein, Domain 2"/>
    <property type="match status" value="1"/>
</dbReference>
<protein>
    <submittedName>
        <fullName evidence="3">Ligase</fullName>
    </submittedName>
</protein>
<dbReference type="GO" id="GO:0016874">
    <property type="term" value="F:ligase activity"/>
    <property type="evidence" value="ECO:0007669"/>
    <property type="project" value="UniProtKB-KW"/>
</dbReference>
<dbReference type="InterPro" id="IPR050664">
    <property type="entry name" value="Octanoyltrans_LipM/LipL"/>
</dbReference>
<comment type="caution">
    <text evidence="3">The sequence shown here is derived from an EMBL/GenBank/DDBJ whole genome shotgun (WGS) entry which is preliminary data.</text>
</comment>
<dbReference type="CDD" id="cd16443">
    <property type="entry name" value="LplA"/>
    <property type="match status" value="1"/>
</dbReference>
<proteinExistence type="predicted"/>
<dbReference type="SUPFAM" id="SSF55681">
    <property type="entry name" value="Class II aaRS and biotin synthetases"/>
    <property type="match status" value="1"/>
</dbReference>
<feature type="compositionally biased region" description="Low complexity" evidence="1">
    <location>
        <begin position="161"/>
        <end position="175"/>
    </location>
</feature>
<accession>A0A261ER30</accession>
<dbReference type="InterPro" id="IPR045864">
    <property type="entry name" value="aa-tRNA-synth_II/BPL/LPL"/>
</dbReference>